<dbReference type="EMBL" id="QBMP01000387">
    <property type="protein sequence ID" value="PZO44295.1"/>
    <property type="molecule type" value="Genomic_DNA"/>
</dbReference>
<protein>
    <submittedName>
        <fullName evidence="1">Uncharacterized protein</fullName>
    </submittedName>
</protein>
<gene>
    <name evidence="1" type="ORF">DCF15_22170</name>
</gene>
<evidence type="ECO:0000313" key="1">
    <source>
        <dbReference type="EMBL" id="PZO44295.1"/>
    </source>
</evidence>
<name>A0A2W4YBT0_9CYAN</name>
<dbReference type="Proteomes" id="UP000249794">
    <property type="component" value="Unassembled WGS sequence"/>
</dbReference>
<evidence type="ECO:0000313" key="2">
    <source>
        <dbReference type="Proteomes" id="UP000249794"/>
    </source>
</evidence>
<organism evidence="1 2">
    <name type="scientific">Phormidesmis priestleyi</name>
    <dbReference type="NCBI Taxonomy" id="268141"/>
    <lineage>
        <taxon>Bacteria</taxon>
        <taxon>Bacillati</taxon>
        <taxon>Cyanobacteriota</taxon>
        <taxon>Cyanophyceae</taxon>
        <taxon>Leptolyngbyales</taxon>
        <taxon>Leptolyngbyaceae</taxon>
        <taxon>Phormidesmis</taxon>
    </lineage>
</organism>
<accession>A0A2W4YBT0</accession>
<comment type="caution">
    <text evidence="1">The sequence shown here is derived from an EMBL/GenBank/DDBJ whole genome shotgun (WGS) entry which is preliminary data.</text>
</comment>
<reference evidence="1 2" key="2">
    <citation type="submission" date="2018-06" db="EMBL/GenBank/DDBJ databases">
        <title>Metagenomic assembly of (sub)arctic Cyanobacteria and their associated microbiome from non-axenic cultures.</title>
        <authorList>
            <person name="Baurain D."/>
        </authorList>
    </citation>
    <scope>NUCLEOTIDE SEQUENCE [LARGE SCALE GENOMIC DNA]</scope>
    <source>
        <strain evidence="1">ULC027bin1</strain>
    </source>
</reference>
<sequence length="84" mass="9545">HLPAELLPEALSVTREIKDESSRANALRGLAQHLPTELLQGALESIWSLNENYFRSNALQGFLPYLEKLSIPFSKWRKILDDLA</sequence>
<dbReference type="AlphaFoldDB" id="A0A2W4YBT0"/>
<reference evidence="2" key="1">
    <citation type="submission" date="2018-04" db="EMBL/GenBank/DDBJ databases">
        <authorList>
            <person name="Cornet L."/>
        </authorList>
    </citation>
    <scope>NUCLEOTIDE SEQUENCE [LARGE SCALE GENOMIC DNA]</scope>
</reference>
<proteinExistence type="predicted"/>
<feature type="non-terminal residue" evidence="1">
    <location>
        <position position="1"/>
    </location>
</feature>